<protein>
    <submittedName>
        <fullName evidence="1">Uncharacterized protein</fullName>
    </submittedName>
</protein>
<keyword evidence="2" id="KW-1185">Reference proteome</keyword>
<accession>A0AAV3A455</accession>
<reference evidence="1" key="1">
    <citation type="thesis" date="2020" institute="ProQuest LLC" country="789 East Eisenhower Parkway, Ann Arbor, MI, USA">
        <title>Comparative Genomics and Chromosome Evolution.</title>
        <authorList>
            <person name="Mudd A.B."/>
        </authorList>
    </citation>
    <scope>NUCLEOTIDE SEQUENCE</scope>
    <source>
        <strain evidence="1">1538</strain>
        <tissue evidence="1">Blood</tissue>
    </source>
</reference>
<sequence length="108" mass="12332">MPSVPLPDLQRGDIKGEDIMVPPPLASFWSCAALNSLFQHWGASGRCHLHPAYVTRSHMAQCYCMCAGKSQLPYCLYHHGWGFPFLLKVINLRLYRFISKCYLAFIIK</sequence>
<comment type="caution">
    <text evidence="1">The sequence shown here is derived from an EMBL/GenBank/DDBJ whole genome shotgun (WGS) entry which is preliminary data.</text>
</comment>
<dbReference type="AlphaFoldDB" id="A0AAV3A455"/>
<dbReference type="Proteomes" id="UP001181693">
    <property type="component" value="Unassembled WGS sequence"/>
</dbReference>
<organism evidence="1 2">
    <name type="scientific">Pyxicephalus adspersus</name>
    <name type="common">African bullfrog</name>
    <dbReference type="NCBI Taxonomy" id="30357"/>
    <lineage>
        <taxon>Eukaryota</taxon>
        <taxon>Metazoa</taxon>
        <taxon>Chordata</taxon>
        <taxon>Craniata</taxon>
        <taxon>Vertebrata</taxon>
        <taxon>Euteleostomi</taxon>
        <taxon>Amphibia</taxon>
        <taxon>Batrachia</taxon>
        <taxon>Anura</taxon>
        <taxon>Neobatrachia</taxon>
        <taxon>Ranoidea</taxon>
        <taxon>Pyxicephalidae</taxon>
        <taxon>Pyxicephalinae</taxon>
        <taxon>Pyxicephalus</taxon>
    </lineage>
</organism>
<gene>
    <name evidence="1" type="ORF">GDO54_012967</name>
</gene>
<name>A0AAV3A455_PYXAD</name>
<evidence type="ECO:0000313" key="1">
    <source>
        <dbReference type="EMBL" id="DBA21844.1"/>
    </source>
</evidence>
<dbReference type="EMBL" id="DYDO01000006">
    <property type="protein sequence ID" value="DBA21844.1"/>
    <property type="molecule type" value="Genomic_DNA"/>
</dbReference>
<proteinExistence type="predicted"/>
<evidence type="ECO:0000313" key="2">
    <source>
        <dbReference type="Proteomes" id="UP001181693"/>
    </source>
</evidence>